<accession>A0A2V2V302</accession>
<evidence type="ECO:0008006" key="3">
    <source>
        <dbReference type="Google" id="ProtNLM"/>
    </source>
</evidence>
<dbReference type="VEuPathDB" id="TriTrypDB:BCY84_16013"/>
<reference evidence="1 2" key="1">
    <citation type="journal article" date="2018" name="Microb. Genom.">
        <title>Expanding an expanded genome: long-read sequencing of Trypanosoma cruzi.</title>
        <authorList>
            <person name="Berna L."/>
            <person name="Rodriguez M."/>
            <person name="Chiribao M.L."/>
            <person name="Parodi-Talice A."/>
            <person name="Pita S."/>
            <person name="Rijo G."/>
            <person name="Alvarez-Valin F."/>
            <person name="Robello C."/>
        </authorList>
    </citation>
    <scope>NUCLEOTIDE SEQUENCE [LARGE SCALE GENOMIC DNA]</scope>
    <source>
        <strain evidence="1 2">Dm28c</strain>
    </source>
</reference>
<comment type="caution">
    <text evidence="1">The sequence shown here is derived from an EMBL/GenBank/DDBJ whole genome shotgun (WGS) entry which is preliminary data.</text>
</comment>
<dbReference type="VEuPathDB" id="TriTrypDB:TCDM_03891"/>
<dbReference type="VEuPathDB" id="TriTrypDB:C3747_6g385"/>
<dbReference type="VEuPathDB" id="TriTrypDB:TcYC6_0055770"/>
<dbReference type="AlphaFoldDB" id="A0A2V2V302"/>
<dbReference type="VEuPathDB" id="TriTrypDB:TcCL_ESM00308"/>
<name>A0A2V2V302_TRYCR</name>
<dbReference type="VEuPathDB" id="TriTrypDB:C4B63_55g25"/>
<proteinExistence type="predicted"/>
<protein>
    <recommendedName>
        <fullName evidence="3">Mitochondrial RNA binding complex 1 subunit</fullName>
    </recommendedName>
</protein>
<dbReference type="Proteomes" id="UP000246121">
    <property type="component" value="Unassembled WGS sequence"/>
</dbReference>
<sequence length="517" mass="58323">MLLGTCIRWSKRTPGYVFWRQNTLVELEKTKRNYLLTERPVPIADIARRMVRVKSRYLDTKDFHEQNLLRGEYKYFSGKLCDVRHARTEDMVAYVECGSFFGFWDTAQMNRVMDELLLKLNELGSVELVHLFTSLPSLRKQSSNLYEYVARALVAVVPELSLDECIRVAVACDDGVPEELIYNLMRAIEPEVSRGGLSAVRAVELIDAFGTCLPSVQREFDSLFDNMKRTAVAGMMELSVMDIAVLCTSLKLREELDASTETNAVRVFLSRLEETCARSTSMMFTAVSGTLAFSQAMEERVVFLATDFTPSELLSVFSVYMDNYTSMYTVTSGDDGVVAPATKKSSSQNCIGELHFAQHRQTTFLLVLRELMDQMILQMGSATAYFLPAVQLQYLEVFSKAVENIGSNVSHLTSAVPVLGRYLELLSSRVIASLQRYTYMELVTLLQLCAPLGKFVADAAVGAAVQELIQREIGTSKEESMELYLMLQRVSGLRAEHQRHIENFLLPKLRERSGWAS</sequence>
<dbReference type="EMBL" id="PRFA01000055">
    <property type="protein sequence ID" value="PWU89866.1"/>
    <property type="molecule type" value="Genomic_DNA"/>
</dbReference>
<dbReference type="VEuPathDB" id="TriTrypDB:TcCLB.511215.40"/>
<organism evidence="1 2">
    <name type="scientific">Trypanosoma cruzi</name>
    <dbReference type="NCBI Taxonomy" id="5693"/>
    <lineage>
        <taxon>Eukaryota</taxon>
        <taxon>Discoba</taxon>
        <taxon>Euglenozoa</taxon>
        <taxon>Kinetoplastea</taxon>
        <taxon>Metakinetoplastina</taxon>
        <taxon>Trypanosomatida</taxon>
        <taxon>Trypanosomatidae</taxon>
        <taxon>Trypanosoma</taxon>
        <taxon>Schizotrypanum</taxon>
    </lineage>
</organism>
<dbReference type="VEuPathDB" id="TriTrypDB:TCSYLVIO_001007"/>
<dbReference type="VEuPathDB" id="TriTrypDB:TcBrA4_0005670"/>
<dbReference type="VEuPathDB" id="TriTrypDB:TcG_02124"/>
<evidence type="ECO:0000313" key="1">
    <source>
        <dbReference type="EMBL" id="PWU89866.1"/>
    </source>
</evidence>
<evidence type="ECO:0000313" key="2">
    <source>
        <dbReference type="Proteomes" id="UP000246121"/>
    </source>
</evidence>
<dbReference type="VEuPathDB" id="TriTrypDB:Tc_MARK_6288"/>
<dbReference type="VEuPathDB" id="TriTrypDB:ECC02_003301"/>
<gene>
    <name evidence="1" type="ORF">C4B63_55g25</name>
</gene>